<dbReference type="EMBL" id="CM037159">
    <property type="protein sequence ID" value="KAH7866105.1"/>
    <property type="molecule type" value="Genomic_DNA"/>
</dbReference>
<comment type="caution">
    <text evidence="1">The sequence shown here is derived from an EMBL/GenBank/DDBJ whole genome shotgun (WGS) entry which is preliminary data.</text>
</comment>
<name>A0ACB7ZLX6_9ERIC</name>
<protein>
    <submittedName>
        <fullName evidence="1">Uncharacterized protein</fullName>
    </submittedName>
</protein>
<gene>
    <name evidence="1" type="ORF">Vadar_015638</name>
</gene>
<sequence length="507" mass="56176">MASSKTLMDFFHPAKRAKKSLSSPSSPSSLPLPNLKPPSSSSTQCESANPDDISTAKPSSPLTKDQKSRLEYNKLQAKSKRNLRICLDRVSKPTSKELPFVDLDQLLVEDTWVEALSGEFEKPYAKNLSNFVRNEISSGIPIYPPQHLIFNALNTTPFDNVKAVIIGQDPYHGPGQAMGLSFSVPQGIKIPSSLANIYKELEKDLGCSIPSHGNLEKWAVQGVLLLNAVLTVRQYQANSHAKKGWEEFTDAVIKAISLKKKGVVFLLWGNYAQAKLKLIDESKHHVLKAAHPSGLSANRGFFGCKHFSCTNGKLEQMGISPIDWQFEKDDSEAYLDSLAHESRESLPSNWFPWGSLPTLLNSHWKSAASMSPGSRQTSWLSVPLPPLSLSSHLGALDGGPGCFSLDDEAYPPSSHWPTLTPVILRSYLVFRVCLDLVPLSRLHRNSALPLDVQSTAASKTQRVPCKCGNCEVRHQYVRCFAQRIRLPCERKFSVVTDWLVLYADKEV</sequence>
<keyword evidence="2" id="KW-1185">Reference proteome</keyword>
<evidence type="ECO:0000313" key="2">
    <source>
        <dbReference type="Proteomes" id="UP000828048"/>
    </source>
</evidence>
<accession>A0ACB7ZLX6</accession>
<proteinExistence type="predicted"/>
<organism evidence="1 2">
    <name type="scientific">Vaccinium darrowii</name>
    <dbReference type="NCBI Taxonomy" id="229202"/>
    <lineage>
        <taxon>Eukaryota</taxon>
        <taxon>Viridiplantae</taxon>
        <taxon>Streptophyta</taxon>
        <taxon>Embryophyta</taxon>
        <taxon>Tracheophyta</taxon>
        <taxon>Spermatophyta</taxon>
        <taxon>Magnoliopsida</taxon>
        <taxon>eudicotyledons</taxon>
        <taxon>Gunneridae</taxon>
        <taxon>Pentapetalae</taxon>
        <taxon>asterids</taxon>
        <taxon>Ericales</taxon>
        <taxon>Ericaceae</taxon>
        <taxon>Vaccinioideae</taxon>
        <taxon>Vaccinieae</taxon>
        <taxon>Vaccinium</taxon>
    </lineage>
</organism>
<reference evidence="1 2" key="1">
    <citation type="journal article" date="2021" name="Hortic Res">
        <title>High-quality reference genome and annotation aids understanding of berry development for evergreen blueberry (Vaccinium darrowii).</title>
        <authorList>
            <person name="Yu J."/>
            <person name="Hulse-Kemp A.M."/>
            <person name="Babiker E."/>
            <person name="Staton M."/>
        </authorList>
    </citation>
    <scope>NUCLEOTIDE SEQUENCE [LARGE SCALE GENOMIC DNA]</scope>
    <source>
        <strain evidence="2">cv. NJ 8807/NJ 8810</strain>
        <tissue evidence="1">Young leaf</tissue>
    </source>
</reference>
<dbReference type="Proteomes" id="UP000828048">
    <property type="component" value="Chromosome 9"/>
</dbReference>
<evidence type="ECO:0000313" key="1">
    <source>
        <dbReference type="EMBL" id="KAH7866105.1"/>
    </source>
</evidence>